<feature type="transmembrane region" description="Helical" evidence="8">
    <location>
        <begin position="42"/>
        <end position="59"/>
    </location>
</feature>
<protein>
    <submittedName>
        <fullName evidence="9">AEC family transporter</fullName>
    </submittedName>
</protein>
<organism evidence="9 10">
    <name type="scientific">Selenomonas bovis</name>
    <dbReference type="NCBI Taxonomy" id="416586"/>
    <lineage>
        <taxon>Bacteria</taxon>
        <taxon>Bacillati</taxon>
        <taxon>Bacillota</taxon>
        <taxon>Negativicutes</taxon>
        <taxon>Selenomonadales</taxon>
        <taxon>Selenomonadaceae</taxon>
        <taxon>Selenomonas</taxon>
    </lineage>
</organism>
<dbReference type="GO" id="GO:0055085">
    <property type="term" value="P:transmembrane transport"/>
    <property type="evidence" value="ECO:0007669"/>
    <property type="project" value="InterPro"/>
</dbReference>
<gene>
    <name evidence="9" type="ORF">HF878_00110</name>
</gene>
<feature type="transmembrane region" description="Helical" evidence="8">
    <location>
        <begin position="195"/>
        <end position="215"/>
    </location>
</feature>
<reference evidence="9 10" key="1">
    <citation type="submission" date="2020-04" db="EMBL/GenBank/DDBJ databases">
        <authorList>
            <person name="Hitch T.C.A."/>
            <person name="Wylensek D."/>
            <person name="Clavel T."/>
        </authorList>
    </citation>
    <scope>NUCLEOTIDE SEQUENCE [LARGE SCALE GENOMIC DNA]</scope>
    <source>
        <strain evidence="9 10">PG-130-P53-12</strain>
    </source>
</reference>
<feature type="transmembrane region" description="Helical" evidence="8">
    <location>
        <begin position="170"/>
        <end position="189"/>
    </location>
</feature>
<keyword evidence="4" id="KW-1003">Cell membrane</keyword>
<dbReference type="Gene3D" id="1.20.1530.20">
    <property type="match status" value="1"/>
</dbReference>
<keyword evidence="6 8" id="KW-1133">Transmembrane helix</keyword>
<keyword evidence="5 8" id="KW-0812">Transmembrane</keyword>
<proteinExistence type="inferred from homology"/>
<feature type="transmembrane region" description="Helical" evidence="8">
    <location>
        <begin position="6"/>
        <end position="30"/>
    </location>
</feature>
<comment type="subcellular location">
    <subcellularLocation>
        <location evidence="1">Cell membrane</location>
        <topology evidence="1">Multi-pass membrane protein</topology>
    </subcellularLocation>
</comment>
<name>A0A848B414_9FIRM</name>
<evidence type="ECO:0000256" key="3">
    <source>
        <dbReference type="ARBA" id="ARBA00022448"/>
    </source>
</evidence>
<evidence type="ECO:0000256" key="1">
    <source>
        <dbReference type="ARBA" id="ARBA00004651"/>
    </source>
</evidence>
<evidence type="ECO:0000256" key="5">
    <source>
        <dbReference type="ARBA" id="ARBA00022692"/>
    </source>
</evidence>
<feature type="transmembrane region" description="Helical" evidence="8">
    <location>
        <begin position="128"/>
        <end position="149"/>
    </location>
</feature>
<comment type="similarity">
    <text evidence="2">Belongs to the auxin efflux carrier (TC 2.A.69) family.</text>
</comment>
<evidence type="ECO:0000256" key="7">
    <source>
        <dbReference type="ARBA" id="ARBA00023136"/>
    </source>
</evidence>
<evidence type="ECO:0000256" key="4">
    <source>
        <dbReference type="ARBA" id="ARBA00022475"/>
    </source>
</evidence>
<dbReference type="RefSeq" id="WP_170076827.1">
    <property type="nucleotide sequence ID" value="NZ_JABAFA010000001.1"/>
</dbReference>
<feature type="transmembrane region" description="Helical" evidence="8">
    <location>
        <begin position="227"/>
        <end position="250"/>
    </location>
</feature>
<dbReference type="PANTHER" id="PTHR36838:SF4">
    <property type="entry name" value="AUXIN EFFLUX CARRIER FAMILY PROTEIN"/>
    <property type="match status" value="1"/>
</dbReference>
<feature type="transmembrane region" description="Helical" evidence="8">
    <location>
        <begin position="71"/>
        <end position="92"/>
    </location>
</feature>
<evidence type="ECO:0000256" key="6">
    <source>
        <dbReference type="ARBA" id="ARBA00022989"/>
    </source>
</evidence>
<dbReference type="AlphaFoldDB" id="A0A848B414"/>
<evidence type="ECO:0000313" key="10">
    <source>
        <dbReference type="Proteomes" id="UP000543804"/>
    </source>
</evidence>
<dbReference type="Pfam" id="PF03547">
    <property type="entry name" value="Mem_trans"/>
    <property type="match status" value="2"/>
</dbReference>
<feature type="transmembrane region" description="Helical" evidence="8">
    <location>
        <begin position="104"/>
        <end position="122"/>
    </location>
</feature>
<sequence>MFSNFIVAVSAVVPIFVLIGIGLLVQRAHLLTKEELAHTNRLVFRVFFFFTLFSNIYNADFADGFNPRLMLFGAAAVTLLFLGGLAFSCLFEPLRKRRGAMTQAIFRSNFIILGLPLVVNIFGEDGALMPTMMVAVIIPLYNIYAVLALETFRGGTFRLLPILRGVLKNPMIDGMLLGFLCRLLPFPLPDPLLRPLMQVGAATTPLALIILGASFRRGGISESRRDLWACVFIRLIAAPALVLTAAALLGFRGVEFVTLLAIFATPCAVASYAMAQQMGSDAALAGNTVVFTSALSCFTIFGWIFLTKTLGLF</sequence>
<feature type="transmembrane region" description="Helical" evidence="8">
    <location>
        <begin position="256"/>
        <end position="275"/>
    </location>
</feature>
<evidence type="ECO:0000313" key="9">
    <source>
        <dbReference type="EMBL" id="NMD97888.1"/>
    </source>
</evidence>
<evidence type="ECO:0000256" key="8">
    <source>
        <dbReference type="SAM" id="Phobius"/>
    </source>
</evidence>
<comment type="caution">
    <text evidence="9">The sequence shown here is derived from an EMBL/GenBank/DDBJ whole genome shotgun (WGS) entry which is preliminary data.</text>
</comment>
<dbReference type="Proteomes" id="UP000543804">
    <property type="component" value="Unassembled WGS sequence"/>
</dbReference>
<accession>A0A848B414</accession>
<dbReference type="PANTHER" id="PTHR36838">
    <property type="entry name" value="AUXIN EFFLUX CARRIER FAMILY PROTEIN"/>
    <property type="match status" value="1"/>
</dbReference>
<dbReference type="InterPro" id="IPR038770">
    <property type="entry name" value="Na+/solute_symporter_sf"/>
</dbReference>
<keyword evidence="7 8" id="KW-0472">Membrane</keyword>
<keyword evidence="10" id="KW-1185">Reference proteome</keyword>
<evidence type="ECO:0000256" key="2">
    <source>
        <dbReference type="ARBA" id="ARBA00010145"/>
    </source>
</evidence>
<dbReference type="InterPro" id="IPR004776">
    <property type="entry name" value="Mem_transp_PIN-like"/>
</dbReference>
<dbReference type="EMBL" id="JABAFA010000001">
    <property type="protein sequence ID" value="NMD97888.1"/>
    <property type="molecule type" value="Genomic_DNA"/>
</dbReference>
<dbReference type="GO" id="GO:0005886">
    <property type="term" value="C:plasma membrane"/>
    <property type="evidence" value="ECO:0007669"/>
    <property type="project" value="UniProtKB-SubCell"/>
</dbReference>
<keyword evidence="3" id="KW-0813">Transport</keyword>
<feature type="transmembrane region" description="Helical" evidence="8">
    <location>
        <begin position="282"/>
        <end position="306"/>
    </location>
</feature>